<gene>
    <name evidence="4" type="ORF">DFR24_2413</name>
</gene>
<evidence type="ECO:0000256" key="2">
    <source>
        <dbReference type="SAM" id="SignalP"/>
    </source>
</evidence>
<protein>
    <submittedName>
        <fullName evidence="4">Septal ring factor EnvC (AmiA/AmiB activator)</fullName>
    </submittedName>
</protein>
<dbReference type="EMBL" id="SOBT01000009">
    <property type="protein sequence ID" value="TDU28054.1"/>
    <property type="molecule type" value="Genomic_DNA"/>
</dbReference>
<dbReference type="Proteomes" id="UP000295341">
    <property type="component" value="Unassembled WGS sequence"/>
</dbReference>
<dbReference type="GO" id="GO:0004222">
    <property type="term" value="F:metalloendopeptidase activity"/>
    <property type="evidence" value="ECO:0007669"/>
    <property type="project" value="TreeGrafter"/>
</dbReference>
<evidence type="ECO:0000313" key="4">
    <source>
        <dbReference type="EMBL" id="TDU28054.1"/>
    </source>
</evidence>
<dbReference type="InterPro" id="IPR011055">
    <property type="entry name" value="Dup_hybrid_motif"/>
</dbReference>
<evidence type="ECO:0000256" key="1">
    <source>
        <dbReference type="SAM" id="Coils"/>
    </source>
</evidence>
<feature type="domain" description="M23ase beta-sheet core" evidence="3">
    <location>
        <begin position="292"/>
        <end position="385"/>
    </location>
</feature>
<dbReference type="InterPro" id="IPR016047">
    <property type="entry name" value="M23ase_b-sheet_dom"/>
</dbReference>
<keyword evidence="5" id="KW-1185">Reference proteome</keyword>
<dbReference type="InterPro" id="IPR050570">
    <property type="entry name" value="Cell_wall_metabolism_enzyme"/>
</dbReference>
<dbReference type="PANTHER" id="PTHR21666:SF270">
    <property type="entry name" value="MUREIN HYDROLASE ACTIVATOR ENVC"/>
    <property type="match status" value="1"/>
</dbReference>
<keyword evidence="1" id="KW-0175">Coiled coil</keyword>
<evidence type="ECO:0000259" key="3">
    <source>
        <dbReference type="Pfam" id="PF01551"/>
    </source>
</evidence>
<accession>A0A4V3URN3</accession>
<proteinExistence type="predicted"/>
<feature type="chain" id="PRO_5030104874" evidence="2">
    <location>
        <begin position="32"/>
        <end position="391"/>
    </location>
</feature>
<dbReference type="SUPFAM" id="SSF51261">
    <property type="entry name" value="Duplicated hybrid motif"/>
    <property type="match status" value="1"/>
</dbReference>
<feature type="coiled-coil region" evidence="1">
    <location>
        <begin position="158"/>
        <end position="188"/>
    </location>
</feature>
<dbReference type="PANTHER" id="PTHR21666">
    <property type="entry name" value="PEPTIDASE-RELATED"/>
    <property type="match status" value="1"/>
</dbReference>
<dbReference type="Gene3D" id="2.70.70.10">
    <property type="entry name" value="Glucose Permease (Domain IIA)"/>
    <property type="match status" value="1"/>
</dbReference>
<reference evidence="4 5" key="1">
    <citation type="submission" date="2019-03" db="EMBL/GenBank/DDBJ databases">
        <title>Genomic Encyclopedia of Type Strains, Phase IV (KMG-IV): sequencing the most valuable type-strain genomes for metagenomic binning, comparative biology and taxonomic classification.</title>
        <authorList>
            <person name="Goeker M."/>
        </authorList>
    </citation>
    <scope>NUCLEOTIDE SEQUENCE [LARGE SCALE GENOMIC DNA]</scope>
    <source>
        <strain evidence="4 5">DSM 26377</strain>
    </source>
</reference>
<organism evidence="4 5">
    <name type="scientific">Panacagrimonas perspica</name>
    <dbReference type="NCBI Taxonomy" id="381431"/>
    <lineage>
        <taxon>Bacteria</taxon>
        <taxon>Pseudomonadati</taxon>
        <taxon>Pseudomonadota</taxon>
        <taxon>Gammaproteobacteria</taxon>
        <taxon>Nevskiales</taxon>
        <taxon>Nevskiaceae</taxon>
        <taxon>Panacagrimonas</taxon>
    </lineage>
</organism>
<sequence length="391" mass="42837">MPIIASRPRALQTLLLVALLGLANVVPPAQAASDEARRETELKQLRERIAELDRAMATDRRSQDSLQREIESAEEDLTAAARRVRKAESEVAAQTREVESAQRARAAAEAQVGQRREDLARALRAHYMAGSPGRMQLIFRLDQLAALDRLDADSSAVARALQKRLADLQATIEQLKIAETTLAQEREALAARSAESREALAALKTAQEERRGKLGQLAKRGTDRAAELAQARAEQGRVQKLLDDLRRALKDSPMKFERGTPFKSQKGRLPWPLKGPLLARFGALKGGGPLTWSGWWIQASSGAPVRAVADGRVVYVGRMQRYGLMVILDHPGQYLSLYGHLDDTEVEVGEVVNAGTRIASAGATGGHEQSGVYFEIREGTNAVDPRPWLVP</sequence>
<dbReference type="Pfam" id="PF01551">
    <property type="entry name" value="Peptidase_M23"/>
    <property type="match status" value="1"/>
</dbReference>
<feature type="coiled-coil region" evidence="1">
    <location>
        <begin position="35"/>
        <end position="111"/>
    </location>
</feature>
<dbReference type="CDD" id="cd12797">
    <property type="entry name" value="M23_peptidase"/>
    <property type="match status" value="1"/>
</dbReference>
<keyword evidence="2" id="KW-0732">Signal</keyword>
<dbReference type="Gene3D" id="6.10.250.3150">
    <property type="match status" value="1"/>
</dbReference>
<dbReference type="OrthoDB" id="9784703at2"/>
<dbReference type="AlphaFoldDB" id="A0A4V3URN3"/>
<feature type="signal peptide" evidence="2">
    <location>
        <begin position="1"/>
        <end position="31"/>
    </location>
</feature>
<evidence type="ECO:0000313" key="5">
    <source>
        <dbReference type="Proteomes" id="UP000295341"/>
    </source>
</evidence>
<comment type="caution">
    <text evidence="4">The sequence shown here is derived from an EMBL/GenBank/DDBJ whole genome shotgun (WGS) entry which is preliminary data.</text>
</comment>
<name>A0A4V3URN3_9GAMM</name>